<feature type="compositionally biased region" description="Basic and acidic residues" evidence="7">
    <location>
        <begin position="8"/>
        <end position="28"/>
    </location>
</feature>
<evidence type="ECO:0000313" key="10">
    <source>
        <dbReference type="Proteomes" id="UP000799440"/>
    </source>
</evidence>
<dbReference type="Gene3D" id="3.30.160.60">
    <property type="entry name" value="Classic Zinc Finger"/>
    <property type="match status" value="1"/>
</dbReference>
<keyword evidence="10" id="KW-1185">Reference proteome</keyword>
<feature type="region of interest" description="Disordered" evidence="7">
    <location>
        <begin position="186"/>
        <end position="292"/>
    </location>
</feature>
<dbReference type="PROSITE" id="PS50157">
    <property type="entry name" value="ZINC_FINGER_C2H2_2"/>
    <property type="match status" value="1"/>
</dbReference>
<feature type="region of interest" description="Disordered" evidence="7">
    <location>
        <begin position="121"/>
        <end position="161"/>
    </location>
</feature>
<evidence type="ECO:0000256" key="4">
    <source>
        <dbReference type="ARBA" id="ARBA00022833"/>
    </source>
</evidence>
<dbReference type="PANTHER" id="PTHR14003">
    <property type="entry name" value="TRANSCRIPTIONAL REPRESSOR PROTEIN YY"/>
    <property type="match status" value="1"/>
</dbReference>
<dbReference type="OrthoDB" id="3437960at2759"/>
<dbReference type="PANTHER" id="PTHR14003:SF19">
    <property type="entry name" value="YY2 TRANSCRIPTION FACTOR"/>
    <property type="match status" value="1"/>
</dbReference>
<evidence type="ECO:0000313" key="9">
    <source>
        <dbReference type="EMBL" id="KAF2746526.1"/>
    </source>
</evidence>
<organism evidence="9 10">
    <name type="scientific">Sporormia fimetaria CBS 119925</name>
    <dbReference type="NCBI Taxonomy" id="1340428"/>
    <lineage>
        <taxon>Eukaryota</taxon>
        <taxon>Fungi</taxon>
        <taxon>Dikarya</taxon>
        <taxon>Ascomycota</taxon>
        <taxon>Pezizomycotina</taxon>
        <taxon>Dothideomycetes</taxon>
        <taxon>Pleosporomycetidae</taxon>
        <taxon>Pleosporales</taxon>
        <taxon>Sporormiaceae</taxon>
        <taxon>Sporormia</taxon>
    </lineage>
</organism>
<reference evidence="9" key="1">
    <citation type="journal article" date="2020" name="Stud. Mycol.">
        <title>101 Dothideomycetes genomes: a test case for predicting lifestyles and emergence of pathogens.</title>
        <authorList>
            <person name="Haridas S."/>
            <person name="Albert R."/>
            <person name="Binder M."/>
            <person name="Bloem J."/>
            <person name="Labutti K."/>
            <person name="Salamov A."/>
            <person name="Andreopoulos B."/>
            <person name="Baker S."/>
            <person name="Barry K."/>
            <person name="Bills G."/>
            <person name="Bluhm B."/>
            <person name="Cannon C."/>
            <person name="Castanera R."/>
            <person name="Culley D."/>
            <person name="Daum C."/>
            <person name="Ezra D."/>
            <person name="Gonzalez J."/>
            <person name="Henrissat B."/>
            <person name="Kuo A."/>
            <person name="Liang C."/>
            <person name="Lipzen A."/>
            <person name="Lutzoni F."/>
            <person name="Magnuson J."/>
            <person name="Mondo S."/>
            <person name="Nolan M."/>
            <person name="Ohm R."/>
            <person name="Pangilinan J."/>
            <person name="Park H.-J."/>
            <person name="Ramirez L."/>
            <person name="Alfaro M."/>
            <person name="Sun H."/>
            <person name="Tritt A."/>
            <person name="Yoshinaga Y."/>
            <person name="Zwiers L.-H."/>
            <person name="Turgeon B."/>
            <person name="Goodwin S."/>
            <person name="Spatafora J."/>
            <person name="Crous P."/>
            <person name="Grigoriev I."/>
        </authorList>
    </citation>
    <scope>NUCLEOTIDE SEQUENCE</scope>
    <source>
        <strain evidence="9">CBS 119925</strain>
    </source>
</reference>
<proteinExistence type="predicted"/>
<feature type="region of interest" description="Disordered" evidence="7">
    <location>
        <begin position="341"/>
        <end position="398"/>
    </location>
</feature>
<keyword evidence="2" id="KW-0677">Repeat</keyword>
<feature type="region of interest" description="Disordered" evidence="7">
    <location>
        <begin position="443"/>
        <end position="525"/>
    </location>
</feature>
<evidence type="ECO:0000256" key="3">
    <source>
        <dbReference type="ARBA" id="ARBA00022771"/>
    </source>
</evidence>
<evidence type="ECO:0000256" key="5">
    <source>
        <dbReference type="ARBA" id="ARBA00044085"/>
    </source>
</evidence>
<dbReference type="GO" id="GO:0000978">
    <property type="term" value="F:RNA polymerase II cis-regulatory region sequence-specific DNA binding"/>
    <property type="evidence" value="ECO:0007669"/>
    <property type="project" value="TreeGrafter"/>
</dbReference>
<keyword evidence="1" id="KW-0479">Metal-binding</keyword>
<feature type="region of interest" description="Disordered" evidence="7">
    <location>
        <begin position="1"/>
        <end position="45"/>
    </location>
</feature>
<dbReference type="GO" id="GO:0005667">
    <property type="term" value="C:transcription regulator complex"/>
    <property type="evidence" value="ECO:0007669"/>
    <property type="project" value="TreeGrafter"/>
</dbReference>
<dbReference type="EMBL" id="MU006577">
    <property type="protein sequence ID" value="KAF2746526.1"/>
    <property type="molecule type" value="Genomic_DNA"/>
</dbReference>
<feature type="compositionally biased region" description="Pro residues" evidence="7">
    <location>
        <begin position="240"/>
        <end position="253"/>
    </location>
</feature>
<feature type="region of interest" description="Disordered" evidence="7">
    <location>
        <begin position="64"/>
        <end position="103"/>
    </location>
</feature>
<dbReference type="SMART" id="SM00355">
    <property type="entry name" value="ZnF_C2H2"/>
    <property type="match status" value="1"/>
</dbReference>
<accession>A0A6A6V9F4</accession>
<feature type="compositionally biased region" description="Basic and acidic residues" evidence="7">
    <location>
        <begin position="276"/>
        <end position="291"/>
    </location>
</feature>
<evidence type="ECO:0000256" key="7">
    <source>
        <dbReference type="SAM" id="MobiDB-lite"/>
    </source>
</evidence>
<keyword evidence="4" id="KW-0862">Zinc</keyword>
<dbReference type="Proteomes" id="UP000799440">
    <property type="component" value="Unassembled WGS sequence"/>
</dbReference>
<feature type="domain" description="C2H2-type" evidence="8">
    <location>
        <begin position="327"/>
        <end position="356"/>
    </location>
</feature>
<feature type="compositionally biased region" description="Basic and acidic residues" evidence="7">
    <location>
        <begin position="353"/>
        <end position="368"/>
    </location>
</feature>
<dbReference type="GO" id="GO:0000785">
    <property type="term" value="C:chromatin"/>
    <property type="evidence" value="ECO:0007669"/>
    <property type="project" value="TreeGrafter"/>
</dbReference>
<dbReference type="InterPro" id="IPR013087">
    <property type="entry name" value="Znf_C2H2_type"/>
</dbReference>
<dbReference type="InterPro" id="IPR036236">
    <property type="entry name" value="Znf_C2H2_sf"/>
</dbReference>
<dbReference type="GO" id="GO:0000981">
    <property type="term" value="F:DNA-binding transcription factor activity, RNA polymerase II-specific"/>
    <property type="evidence" value="ECO:0007669"/>
    <property type="project" value="TreeGrafter"/>
</dbReference>
<dbReference type="AlphaFoldDB" id="A0A6A6V9F4"/>
<evidence type="ECO:0000259" key="8">
    <source>
        <dbReference type="PROSITE" id="PS50157"/>
    </source>
</evidence>
<keyword evidence="3 6" id="KW-0863">Zinc-finger</keyword>
<feature type="compositionally biased region" description="Pro residues" evidence="7">
    <location>
        <begin position="379"/>
        <end position="392"/>
    </location>
</feature>
<dbReference type="GO" id="GO:0008270">
    <property type="term" value="F:zinc ion binding"/>
    <property type="evidence" value="ECO:0007669"/>
    <property type="project" value="UniProtKB-KW"/>
</dbReference>
<evidence type="ECO:0000256" key="2">
    <source>
        <dbReference type="ARBA" id="ARBA00022737"/>
    </source>
</evidence>
<sequence>MPSYVDPTKIKATEPIEVTESKATDKKPPPTPPPADNRLPGLHTIPGVHEILRDYRPNRMQELADERRTRDTRFGVSRSVSTTALTAHRPESPRHNSYPPPMGSAHPMPYPTMGRIYEPHYGPAPPSEHELPPMTRTTTRTNSSESLGPRTPAISDGSLPQHYTLTYRSPQPSVEYNLGEYRPAEYRHDIPRPTEYPHSAGYGPAKYRPGSYPHTSTTAGPAAHFPAPQASYFTPLPVTEYPPNPVAPGPTPTPQLDSEHRPLSAARAQPRTPPPETKDPPKESDTPPDAKRLHRCPLWKEYNCHKWLTTSGHAGRHALQHTGAKNYKCTEPGCEKVFARKDNMAQHSKTHKKDSNNSRRRSSKDQPVKRTKISTSLPPISPSAPTAPPMMPHPGQRALPEFSSLTLNFRGEHNQTTAPRRPLLTQNPAYGQPATQFNAVDWQQGAQRQQPHSPPTDPRLDPRLAEPTHPASNPSVSEGGLPTPDSSRRPSGSSGLEVLADAAAHVQGQRRESHADGDVEMQQDG</sequence>
<feature type="compositionally biased region" description="Basic and acidic residues" evidence="7">
    <location>
        <begin position="64"/>
        <end position="73"/>
    </location>
</feature>
<evidence type="ECO:0000256" key="6">
    <source>
        <dbReference type="PROSITE-ProRule" id="PRU00042"/>
    </source>
</evidence>
<dbReference type="PROSITE" id="PS00028">
    <property type="entry name" value="ZINC_FINGER_C2H2_1"/>
    <property type="match status" value="1"/>
</dbReference>
<gene>
    <name evidence="9" type="ORF">M011DRAFT_478131</name>
</gene>
<dbReference type="SUPFAM" id="SSF57667">
    <property type="entry name" value="beta-beta-alpha zinc fingers"/>
    <property type="match status" value="1"/>
</dbReference>
<protein>
    <recommendedName>
        <fullName evidence="5">C2H2 type master regulator of conidiophore development brlA</fullName>
    </recommendedName>
</protein>
<evidence type="ECO:0000256" key="1">
    <source>
        <dbReference type="ARBA" id="ARBA00022723"/>
    </source>
</evidence>
<name>A0A6A6V9F4_9PLEO</name>